<dbReference type="OrthoDB" id="3638805at2"/>
<keyword evidence="2" id="KW-1133">Transmembrane helix</keyword>
<evidence type="ECO:0000256" key="1">
    <source>
        <dbReference type="SAM" id="MobiDB-lite"/>
    </source>
</evidence>
<dbReference type="Proteomes" id="UP000487268">
    <property type="component" value="Unassembled WGS sequence"/>
</dbReference>
<protein>
    <submittedName>
        <fullName evidence="3">Uncharacterized protein</fullName>
    </submittedName>
</protein>
<keyword evidence="2" id="KW-0812">Transmembrane</keyword>
<comment type="caution">
    <text evidence="3">The sequence shown here is derived from an EMBL/GenBank/DDBJ whole genome shotgun (WGS) entry which is preliminary data.</text>
</comment>
<keyword evidence="2" id="KW-0472">Membrane</keyword>
<keyword evidence="4" id="KW-1185">Reference proteome</keyword>
<feature type="compositionally biased region" description="Low complexity" evidence="1">
    <location>
        <begin position="267"/>
        <end position="286"/>
    </location>
</feature>
<dbReference type="EMBL" id="WEGH01000001">
    <property type="protein sequence ID" value="MQY02310.1"/>
    <property type="molecule type" value="Genomic_DNA"/>
</dbReference>
<feature type="compositionally biased region" description="Low complexity" evidence="1">
    <location>
        <begin position="195"/>
        <end position="205"/>
    </location>
</feature>
<feature type="compositionally biased region" description="Basic residues" evidence="1">
    <location>
        <begin position="76"/>
        <end position="87"/>
    </location>
</feature>
<accession>A0A7K0BMA1</accession>
<dbReference type="RefSeq" id="WP_153530538.1">
    <property type="nucleotide sequence ID" value="NZ_WEGH01000001.1"/>
</dbReference>
<name>A0A7K0BMA1_9ACTN</name>
<sequence length="479" mass="48933">MIILSGVLVVVAIALLVAGIVAGNGDSAQVFGLDALVVIYISIAVSMVSLVCLLIGVFLRRRELFGAGASAAKPAKGGKKADRKKKPAPAPVPAAGAKDGKDAKPAPADPADEEIALPAQPVEVPDDAEVFVVRGRKRYHLETCRQLAGRETEELTYVEAREEGFSPCTACMPDTALAARAAVSVPAPPARKGGRAASKGADDSAPAGLSKAAEPAKTAEFPAAGLKPLQTGPAEPEPGRPGSAGRGPLGQGPAETGSPEPEPFTTGPLPSAWPAPGASAAFGGPAQDEPAQDEPAPFRPRHTPPTVTDLPVAGGTAAPAADAAPQSPASESPAPERTPPANTGPEHAAPEHTGPEHTASANTGPADEPAPSAPRPRESGDATPLLVKALEDDEPAAETPTFSAARDEDRRPAEPAHGDEGPQVRILSGTKRYHRVDCALIEDIGDEADDLESLSRAEAKARGCTPCLVCQPDREHARD</sequence>
<evidence type="ECO:0000313" key="3">
    <source>
        <dbReference type="EMBL" id="MQY02310.1"/>
    </source>
</evidence>
<reference evidence="3 4" key="1">
    <citation type="submission" date="2019-10" db="EMBL/GenBank/DDBJ databases">
        <title>Actinomadura rubteroloni sp. nov. and Actinomadura macrotermitis sp. nov., isolated from the gut of fungus growing-termite Macrotermes natalensis.</title>
        <authorList>
            <person name="Benndorf R."/>
            <person name="Martin K."/>
            <person name="Kuefner M."/>
            <person name="De Beer W."/>
            <person name="Kaster A.-K."/>
            <person name="Vollmers J."/>
            <person name="Poulsen M."/>
            <person name="Beemelmanns C."/>
        </authorList>
    </citation>
    <scope>NUCLEOTIDE SEQUENCE [LARGE SCALE GENOMIC DNA]</scope>
    <source>
        <strain evidence="3 4">RB68</strain>
    </source>
</reference>
<feature type="region of interest" description="Disordered" evidence="1">
    <location>
        <begin position="186"/>
        <end position="428"/>
    </location>
</feature>
<feature type="region of interest" description="Disordered" evidence="1">
    <location>
        <begin position="71"/>
        <end position="120"/>
    </location>
</feature>
<feature type="transmembrane region" description="Helical" evidence="2">
    <location>
        <begin position="37"/>
        <end position="59"/>
    </location>
</feature>
<feature type="compositionally biased region" description="Low complexity" evidence="1">
    <location>
        <begin position="311"/>
        <end position="341"/>
    </location>
</feature>
<evidence type="ECO:0000313" key="4">
    <source>
        <dbReference type="Proteomes" id="UP000487268"/>
    </source>
</evidence>
<proteinExistence type="predicted"/>
<organism evidence="3 4">
    <name type="scientific">Actinomadura macrotermitis</name>
    <dbReference type="NCBI Taxonomy" id="2585200"/>
    <lineage>
        <taxon>Bacteria</taxon>
        <taxon>Bacillati</taxon>
        <taxon>Actinomycetota</taxon>
        <taxon>Actinomycetes</taxon>
        <taxon>Streptosporangiales</taxon>
        <taxon>Thermomonosporaceae</taxon>
        <taxon>Actinomadura</taxon>
    </lineage>
</organism>
<evidence type="ECO:0000256" key="2">
    <source>
        <dbReference type="SAM" id="Phobius"/>
    </source>
</evidence>
<gene>
    <name evidence="3" type="ORF">ACRB68_03400</name>
</gene>
<feature type="compositionally biased region" description="Basic and acidic residues" evidence="1">
    <location>
        <begin position="405"/>
        <end position="422"/>
    </location>
</feature>
<dbReference type="AlphaFoldDB" id="A0A7K0BMA1"/>